<dbReference type="PANTHER" id="PTHR46954:SF1">
    <property type="entry name" value="C2H2-TYPE DOMAIN-CONTAINING PROTEIN"/>
    <property type="match status" value="1"/>
</dbReference>
<dbReference type="AlphaFoldDB" id="A0A8S2DU46"/>
<feature type="non-terminal residue" evidence="1">
    <location>
        <position position="242"/>
    </location>
</feature>
<protein>
    <submittedName>
        <fullName evidence="1">Uncharacterized protein</fullName>
    </submittedName>
</protein>
<sequence length="242" mass="28406">MSQWKLMLRKKHSDEVCHTQMTVRKELEETTHQLNNIQSLKASNLFSVENEKSMKLLEKQQSVCQNELKRPEQEQLSQAKFRQRRKLKMKRLIEKHPDLATDYDLALHEKVNKPVCYVNVIVEIANCGATADPNRRSNLISPCMPLLELSPRLKDRGFNLSRSVTYWRLLPRRYTSAGGKRHVQTVRVRLIKANNDEHNKHINPYFTTNTLNHLKALSMRLVSLTRRTTWKKEEDPALRLPC</sequence>
<dbReference type="Proteomes" id="UP000677228">
    <property type="component" value="Unassembled WGS sequence"/>
</dbReference>
<dbReference type="EMBL" id="CAJOBA010008167">
    <property type="protein sequence ID" value="CAF3821975.1"/>
    <property type="molecule type" value="Genomic_DNA"/>
</dbReference>
<gene>
    <name evidence="1" type="ORF">OVA965_LOCUS17165</name>
    <name evidence="2" type="ORF">TMI583_LOCUS17175</name>
</gene>
<dbReference type="PANTHER" id="PTHR46954">
    <property type="entry name" value="C2H2-TYPE DOMAIN-CONTAINING PROTEIN"/>
    <property type="match status" value="1"/>
</dbReference>
<evidence type="ECO:0000313" key="1">
    <source>
        <dbReference type="EMBL" id="CAF1055769.1"/>
    </source>
</evidence>
<proteinExistence type="predicted"/>
<accession>A0A8S2DU46</accession>
<evidence type="ECO:0000313" key="2">
    <source>
        <dbReference type="EMBL" id="CAF3821975.1"/>
    </source>
</evidence>
<organism evidence="1 3">
    <name type="scientific">Didymodactylos carnosus</name>
    <dbReference type="NCBI Taxonomy" id="1234261"/>
    <lineage>
        <taxon>Eukaryota</taxon>
        <taxon>Metazoa</taxon>
        <taxon>Spiralia</taxon>
        <taxon>Gnathifera</taxon>
        <taxon>Rotifera</taxon>
        <taxon>Eurotatoria</taxon>
        <taxon>Bdelloidea</taxon>
        <taxon>Philodinida</taxon>
        <taxon>Philodinidae</taxon>
        <taxon>Didymodactylos</taxon>
    </lineage>
</organism>
<dbReference type="Proteomes" id="UP000682733">
    <property type="component" value="Unassembled WGS sequence"/>
</dbReference>
<dbReference type="EMBL" id="CAJNOK010008153">
    <property type="protein sequence ID" value="CAF1055769.1"/>
    <property type="molecule type" value="Genomic_DNA"/>
</dbReference>
<reference evidence="1" key="1">
    <citation type="submission" date="2021-02" db="EMBL/GenBank/DDBJ databases">
        <authorList>
            <person name="Nowell W R."/>
        </authorList>
    </citation>
    <scope>NUCLEOTIDE SEQUENCE</scope>
</reference>
<comment type="caution">
    <text evidence="1">The sequence shown here is derived from an EMBL/GenBank/DDBJ whole genome shotgun (WGS) entry which is preliminary data.</text>
</comment>
<name>A0A8S2DU46_9BILA</name>
<evidence type="ECO:0000313" key="3">
    <source>
        <dbReference type="Proteomes" id="UP000677228"/>
    </source>
</evidence>